<dbReference type="InterPro" id="IPR016024">
    <property type="entry name" value="ARM-type_fold"/>
</dbReference>
<gene>
    <name evidence="3" type="ORF">DYY88_13305</name>
</gene>
<keyword evidence="4" id="KW-1185">Reference proteome</keyword>
<name>A0A4Q7EB06_9CYAN</name>
<evidence type="ECO:0000256" key="2">
    <source>
        <dbReference type="ARBA" id="ARBA00022738"/>
    </source>
</evidence>
<proteinExistence type="predicted"/>
<accession>A0A4Q7EB06</accession>
<dbReference type="GO" id="GO:0016491">
    <property type="term" value="F:oxidoreductase activity"/>
    <property type="evidence" value="ECO:0007669"/>
    <property type="project" value="TreeGrafter"/>
</dbReference>
<protein>
    <submittedName>
        <fullName evidence="3">HEAT repeat domain-containing protein</fullName>
    </submittedName>
</protein>
<dbReference type="SMART" id="SM00567">
    <property type="entry name" value="EZ_HEAT"/>
    <property type="match status" value="5"/>
</dbReference>
<dbReference type="InterPro" id="IPR004155">
    <property type="entry name" value="PBS_lyase_HEAT"/>
</dbReference>
<dbReference type="InterPro" id="IPR011989">
    <property type="entry name" value="ARM-like"/>
</dbReference>
<dbReference type="AlphaFoldDB" id="A0A4Q7EB06"/>
<evidence type="ECO:0000313" key="3">
    <source>
        <dbReference type="EMBL" id="RZM79674.1"/>
    </source>
</evidence>
<dbReference type="SUPFAM" id="SSF48371">
    <property type="entry name" value="ARM repeat"/>
    <property type="match status" value="2"/>
</dbReference>
<dbReference type="PANTHER" id="PTHR12697">
    <property type="entry name" value="PBS LYASE HEAT-LIKE PROTEIN"/>
    <property type="match status" value="1"/>
</dbReference>
<sequence>MALGVGEQGLPAVKKSIMFVEITAADMCSDALAEQLEQALAQFLEGDFREKWETSKQLVELGPAAIAYLVPLLQDEASDWEVRWFAARTLGQFEHPDALQALIDLLQQQPDPDVLTMAAEGLSHFGDAGIKALIELLEQPEYRLIAVQVLASIQHSSVFVPLLTAAEDADPAIRAKAIAALGNFHHEEVDKLLIGTVRDPSMIVRREAIAALGVRHHLLTQVNLVDLLLPGLWDVRPEINQATAIALGKLGTETAVAALARVLSSPHTPDNLQADIISALGWIERASALRALIAALRQLSGSLQVQVVETLTRLQTPQLQQRAGDALCDWLKTYLLLPTADNQLIATIALALGTLHYQPAMLVLTDLQTHDDPKVQLYATAALRYFADEAGPG</sequence>
<evidence type="ECO:0000313" key="4">
    <source>
        <dbReference type="Proteomes" id="UP000292459"/>
    </source>
</evidence>
<dbReference type="PANTHER" id="PTHR12697:SF5">
    <property type="entry name" value="DEOXYHYPUSINE HYDROXYLASE"/>
    <property type="match status" value="1"/>
</dbReference>
<comment type="caution">
    <text evidence="3">The sequence shown here is derived from an EMBL/GenBank/DDBJ whole genome shotgun (WGS) entry which is preliminary data.</text>
</comment>
<dbReference type="Pfam" id="PF13646">
    <property type="entry name" value="HEAT_2"/>
    <property type="match status" value="2"/>
</dbReference>
<dbReference type="OrthoDB" id="5512944at2"/>
<organism evidence="3 4">
    <name type="scientific">Leptolyngbya iicbica LK</name>
    <dbReference type="NCBI Taxonomy" id="2294035"/>
    <lineage>
        <taxon>Bacteria</taxon>
        <taxon>Bacillati</taxon>
        <taxon>Cyanobacteriota</taxon>
        <taxon>Cyanophyceae</taxon>
        <taxon>Leptolyngbyales</taxon>
        <taxon>Leptolyngbyaceae</taxon>
        <taxon>Leptolyngbya group</taxon>
        <taxon>Leptolyngbya</taxon>
        <taxon>Leptolyngbya iicbica</taxon>
    </lineage>
</organism>
<keyword evidence="1" id="KW-0042">Antenna complex</keyword>
<keyword evidence="2" id="KW-0605">Phycobilisome</keyword>
<dbReference type="EMBL" id="QVFV01000002">
    <property type="protein sequence ID" value="RZM79674.1"/>
    <property type="molecule type" value="Genomic_DNA"/>
</dbReference>
<dbReference type="GO" id="GO:0030089">
    <property type="term" value="C:phycobilisome"/>
    <property type="evidence" value="ECO:0007669"/>
    <property type="project" value="UniProtKB-KW"/>
</dbReference>
<dbReference type="Proteomes" id="UP000292459">
    <property type="component" value="Unassembled WGS sequence"/>
</dbReference>
<dbReference type="Gene3D" id="1.25.10.10">
    <property type="entry name" value="Leucine-rich Repeat Variant"/>
    <property type="match status" value="3"/>
</dbReference>
<reference evidence="3 4" key="1">
    <citation type="submission" date="2018-11" db="EMBL/GenBank/DDBJ databases">
        <title>Whole genome sequencing of an environmental sample.</title>
        <authorList>
            <person name="Sarangi A.N."/>
            <person name="Singh D."/>
            <person name="Tripathy S."/>
        </authorList>
    </citation>
    <scope>NUCLEOTIDE SEQUENCE [LARGE SCALE GENOMIC DNA]</scope>
    <source>
        <strain evidence="3 4">Lakshadweep</strain>
    </source>
</reference>
<evidence type="ECO:0000256" key="1">
    <source>
        <dbReference type="ARBA" id="ARBA00022549"/>
    </source>
</evidence>